<organism evidence="2">
    <name type="scientific">marine metagenome</name>
    <dbReference type="NCBI Taxonomy" id="408172"/>
    <lineage>
        <taxon>unclassified sequences</taxon>
        <taxon>metagenomes</taxon>
        <taxon>ecological metagenomes</taxon>
    </lineage>
</organism>
<gene>
    <name evidence="2" type="ORF">METZ01_LOCUS110164</name>
</gene>
<accession>A0A381WXZ7</accession>
<sequence>MAQLKPGSRWTSSVCDTEVIVVKGPPDEVELTCGGVAMVAAGEQPAAGALDDGASEGTLLGKRYVDDGDTMEVLCTKPGTGSLGADGASLQLKEAKPLPASD</sequence>
<name>A0A381WXZ7_9ZZZZ</name>
<evidence type="ECO:0000256" key="1">
    <source>
        <dbReference type="SAM" id="MobiDB-lite"/>
    </source>
</evidence>
<dbReference type="EMBL" id="UINC01013231">
    <property type="protein sequence ID" value="SVA57310.1"/>
    <property type="molecule type" value="Genomic_DNA"/>
</dbReference>
<reference evidence="2" key="1">
    <citation type="submission" date="2018-05" db="EMBL/GenBank/DDBJ databases">
        <authorList>
            <person name="Lanie J.A."/>
            <person name="Ng W.-L."/>
            <person name="Kazmierczak K.M."/>
            <person name="Andrzejewski T.M."/>
            <person name="Davidsen T.M."/>
            <person name="Wayne K.J."/>
            <person name="Tettelin H."/>
            <person name="Glass J.I."/>
            <person name="Rusch D."/>
            <person name="Podicherti R."/>
            <person name="Tsui H.-C.T."/>
            <person name="Winkler M.E."/>
        </authorList>
    </citation>
    <scope>NUCLEOTIDE SEQUENCE</scope>
</reference>
<protein>
    <submittedName>
        <fullName evidence="2">Uncharacterized protein</fullName>
    </submittedName>
</protein>
<feature type="region of interest" description="Disordered" evidence="1">
    <location>
        <begin position="81"/>
        <end position="102"/>
    </location>
</feature>
<evidence type="ECO:0000313" key="2">
    <source>
        <dbReference type="EMBL" id="SVA57310.1"/>
    </source>
</evidence>
<proteinExistence type="predicted"/>
<dbReference type="AlphaFoldDB" id="A0A381WXZ7"/>